<feature type="transmembrane region" description="Helical" evidence="8">
    <location>
        <begin position="171"/>
        <end position="188"/>
    </location>
</feature>
<dbReference type="AlphaFoldDB" id="A0A371BJS7"/>
<keyword evidence="3 8" id="KW-0813">Transport</keyword>
<evidence type="ECO:0000256" key="7">
    <source>
        <dbReference type="ARBA" id="ARBA00023136"/>
    </source>
</evidence>
<reference evidence="11" key="1">
    <citation type="submission" date="2018-08" db="EMBL/GenBank/DDBJ databases">
        <authorList>
            <person name="Kim S.-J."/>
            <person name="Jung G.-Y."/>
        </authorList>
    </citation>
    <scope>NUCLEOTIDE SEQUENCE [LARGE SCALE GENOMIC DNA]</scope>
    <source>
        <strain evidence="11">GY_G</strain>
    </source>
</reference>
<accession>A0A371BJS7</accession>
<protein>
    <recommendedName>
        <fullName evidence="8">Bcr/CflA family efflux transporter</fullName>
    </recommendedName>
</protein>
<keyword evidence="11" id="KW-1185">Reference proteome</keyword>
<dbReference type="EMBL" id="QRGP01000001">
    <property type="protein sequence ID" value="RDV07816.1"/>
    <property type="molecule type" value="Genomic_DNA"/>
</dbReference>
<feature type="transmembrane region" description="Helical" evidence="8">
    <location>
        <begin position="313"/>
        <end position="332"/>
    </location>
</feature>
<feature type="transmembrane region" description="Helical" evidence="8">
    <location>
        <begin position="12"/>
        <end position="32"/>
    </location>
</feature>
<dbReference type="InterPro" id="IPR004812">
    <property type="entry name" value="Efflux_drug-R_Bcr/CmlA"/>
</dbReference>
<dbReference type="Pfam" id="PF07690">
    <property type="entry name" value="MFS_1"/>
    <property type="match status" value="1"/>
</dbReference>
<feature type="transmembrane region" description="Helical" evidence="8">
    <location>
        <begin position="257"/>
        <end position="277"/>
    </location>
</feature>
<evidence type="ECO:0000256" key="4">
    <source>
        <dbReference type="ARBA" id="ARBA00022475"/>
    </source>
</evidence>
<evidence type="ECO:0000256" key="8">
    <source>
        <dbReference type="RuleBase" id="RU365088"/>
    </source>
</evidence>
<evidence type="ECO:0000256" key="1">
    <source>
        <dbReference type="ARBA" id="ARBA00004651"/>
    </source>
</evidence>
<gene>
    <name evidence="10" type="ORF">DXH95_03320</name>
</gene>
<feature type="transmembrane region" description="Helical" evidence="8">
    <location>
        <begin position="141"/>
        <end position="165"/>
    </location>
</feature>
<dbReference type="PROSITE" id="PS50850">
    <property type="entry name" value="MFS"/>
    <property type="match status" value="1"/>
</dbReference>
<evidence type="ECO:0000256" key="6">
    <source>
        <dbReference type="ARBA" id="ARBA00022989"/>
    </source>
</evidence>
<evidence type="ECO:0000256" key="5">
    <source>
        <dbReference type="ARBA" id="ARBA00022692"/>
    </source>
</evidence>
<comment type="subcellular location">
    <subcellularLocation>
        <location evidence="8">Cell inner membrane</location>
        <topology evidence="8">Multi-pass membrane protein</topology>
    </subcellularLocation>
    <subcellularLocation>
        <location evidence="1">Cell membrane</location>
        <topology evidence="1">Multi-pass membrane protein</topology>
    </subcellularLocation>
</comment>
<evidence type="ECO:0000256" key="3">
    <source>
        <dbReference type="ARBA" id="ARBA00022448"/>
    </source>
</evidence>
<comment type="caution">
    <text evidence="10">The sequence shown here is derived from an EMBL/GenBank/DDBJ whole genome shotgun (WGS) entry which is preliminary data.</text>
</comment>
<name>A0A371BJS7_9SPHN</name>
<feature type="transmembrane region" description="Helical" evidence="8">
    <location>
        <begin position="289"/>
        <end position="307"/>
    </location>
</feature>
<dbReference type="GO" id="GO:1990961">
    <property type="term" value="P:xenobiotic detoxification by transmembrane export across the plasma membrane"/>
    <property type="evidence" value="ECO:0007669"/>
    <property type="project" value="InterPro"/>
</dbReference>
<evidence type="ECO:0000256" key="2">
    <source>
        <dbReference type="ARBA" id="ARBA00006236"/>
    </source>
</evidence>
<feature type="transmembrane region" description="Helical" evidence="8">
    <location>
        <begin position="52"/>
        <end position="70"/>
    </location>
</feature>
<feature type="transmembrane region" description="Helical" evidence="8">
    <location>
        <begin position="220"/>
        <end position="237"/>
    </location>
</feature>
<dbReference type="GO" id="GO:0005886">
    <property type="term" value="C:plasma membrane"/>
    <property type="evidence" value="ECO:0007669"/>
    <property type="project" value="UniProtKB-SubCell"/>
</dbReference>
<keyword evidence="7 8" id="KW-0472">Membrane</keyword>
<evidence type="ECO:0000259" key="9">
    <source>
        <dbReference type="PROSITE" id="PS50850"/>
    </source>
</evidence>
<dbReference type="OrthoDB" id="9800416at2"/>
<dbReference type="NCBIfam" id="TIGR00710">
    <property type="entry name" value="efflux_Bcr_CflA"/>
    <property type="match status" value="1"/>
</dbReference>
<feature type="domain" description="Major facilitator superfamily (MFS) profile" evidence="9">
    <location>
        <begin position="15"/>
        <end position="398"/>
    </location>
</feature>
<feature type="transmembrane region" description="Helical" evidence="8">
    <location>
        <begin position="376"/>
        <end position="394"/>
    </location>
</feature>
<dbReference type="PANTHER" id="PTHR23502:SF132">
    <property type="entry name" value="POLYAMINE TRANSPORTER 2-RELATED"/>
    <property type="match status" value="1"/>
</dbReference>
<dbReference type="InterPro" id="IPR020846">
    <property type="entry name" value="MFS_dom"/>
</dbReference>
<evidence type="ECO:0000313" key="11">
    <source>
        <dbReference type="Proteomes" id="UP000263833"/>
    </source>
</evidence>
<keyword evidence="4" id="KW-1003">Cell membrane</keyword>
<dbReference type="SUPFAM" id="SSF103473">
    <property type="entry name" value="MFS general substrate transporter"/>
    <property type="match status" value="1"/>
</dbReference>
<dbReference type="InterPro" id="IPR011701">
    <property type="entry name" value="MFS"/>
</dbReference>
<dbReference type="InterPro" id="IPR036259">
    <property type="entry name" value="MFS_trans_sf"/>
</dbReference>
<keyword evidence="6 8" id="KW-1133">Transmembrane helix</keyword>
<dbReference type="Gene3D" id="1.20.1720.10">
    <property type="entry name" value="Multidrug resistance protein D"/>
    <property type="match status" value="1"/>
</dbReference>
<comment type="similarity">
    <text evidence="2 8">Belongs to the major facilitator superfamily. Bcr/CmlA family.</text>
</comment>
<dbReference type="CDD" id="cd17320">
    <property type="entry name" value="MFS_MdfA_MDR_like"/>
    <property type="match status" value="1"/>
</dbReference>
<comment type="caution">
    <text evidence="8">Lacks conserved residue(s) required for the propagation of feature annotation.</text>
</comment>
<dbReference type="Proteomes" id="UP000263833">
    <property type="component" value="Unassembled WGS sequence"/>
</dbReference>
<keyword evidence="8" id="KW-0997">Cell inner membrane</keyword>
<proteinExistence type="inferred from homology"/>
<feature type="transmembrane region" description="Helical" evidence="8">
    <location>
        <begin position="107"/>
        <end position="129"/>
    </location>
</feature>
<sequence>MHSPRKQPKLGGLELTVMMAAVMALNALAIDAMLPAFPRMTAGLGLVDPNRVQFVITAYLLGMGAGSLVHGPLSDRYGRRPILLGAIAGYIVCALACSFATSFDMLIAMRIAQGLFGAGLGVLVTSIIRDQFEGDAMARRMSTIFLVFMAVPIVAPLVGSVVLIFAGWRSIFDLIAIMAVAVLVWVVLRLPETLDPQNVVPIKAKTLTASWKQVISDRTANCYMIAGATAQAALFGYLNSSQQIFERTFGAPDFFPIGFAIIAIGIACANFTNARIVERFGARRVSQTALIAFIFIAILQAFAAIFAPASLPLFLVLITANMAMIGFVGSNFSSIAMQPFGAIAGTASSFQNFVRTIWAAFIGAIIGQQFNGAVTPVALGFLACGLTAFTLILYGERGKLFTRPGTTKHLPM</sequence>
<organism evidence="10 11">
    <name type="scientific">Sphingorhabdus pulchriflava</name>
    <dbReference type="NCBI Taxonomy" id="2292257"/>
    <lineage>
        <taxon>Bacteria</taxon>
        <taxon>Pseudomonadati</taxon>
        <taxon>Pseudomonadota</taxon>
        <taxon>Alphaproteobacteria</taxon>
        <taxon>Sphingomonadales</taxon>
        <taxon>Sphingomonadaceae</taxon>
        <taxon>Sphingorhabdus</taxon>
    </lineage>
</organism>
<keyword evidence="5 8" id="KW-0812">Transmembrane</keyword>
<feature type="transmembrane region" description="Helical" evidence="8">
    <location>
        <begin position="82"/>
        <end position="101"/>
    </location>
</feature>
<evidence type="ECO:0000313" key="10">
    <source>
        <dbReference type="EMBL" id="RDV07816.1"/>
    </source>
</evidence>
<dbReference type="PANTHER" id="PTHR23502">
    <property type="entry name" value="MAJOR FACILITATOR SUPERFAMILY"/>
    <property type="match status" value="1"/>
</dbReference>
<dbReference type="GO" id="GO:0042910">
    <property type="term" value="F:xenobiotic transmembrane transporter activity"/>
    <property type="evidence" value="ECO:0007669"/>
    <property type="project" value="InterPro"/>
</dbReference>